<feature type="transmembrane region" description="Helical" evidence="9">
    <location>
        <begin position="245"/>
        <end position="267"/>
    </location>
</feature>
<dbReference type="FunCoup" id="A0A067LZL6">
    <property type="interactions" value="67"/>
</dbReference>
<keyword evidence="7 9" id="KW-1133">Transmembrane helix</keyword>
<feature type="transmembrane region" description="Helical" evidence="9">
    <location>
        <begin position="556"/>
        <end position="579"/>
    </location>
</feature>
<keyword evidence="4 9" id="KW-0812">Transmembrane</keyword>
<dbReference type="InterPro" id="IPR004813">
    <property type="entry name" value="OPT"/>
</dbReference>
<keyword evidence="6" id="KW-0653">Protein transport</keyword>
<feature type="transmembrane region" description="Helical" evidence="9">
    <location>
        <begin position="287"/>
        <end position="308"/>
    </location>
</feature>
<dbReference type="GO" id="GO:0016020">
    <property type="term" value="C:membrane"/>
    <property type="evidence" value="ECO:0007669"/>
    <property type="project" value="UniProtKB-SubCell"/>
</dbReference>
<evidence type="ECO:0000256" key="1">
    <source>
        <dbReference type="ARBA" id="ARBA00004141"/>
    </source>
</evidence>
<feature type="transmembrane region" description="Helical" evidence="9">
    <location>
        <begin position="591"/>
        <end position="611"/>
    </location>
</feature>
<evidence type="ECO:0000256" key="4">
    <source>
        <dbReference type="ARBA" id="ARBA00022692"/>
    </source>
</evidence>
<dbReference type="InterPro" id="IPR004648">
    <property type="entry name" value="Oligpept_transpt"/>
</dbReference>
<name>A0A067LZL6_BOTB1</name>
<evidence type="ECO:0000313" key="11">
    <source>
        <dbReference type="Proteomes" id="UP000027195"/>
    </source>
</evidence>
<dbReference type="GO" id="GO:0015031">
    <property type="term" value="P:protein transport"/>
    <property type="evidence" value="ECO:0007669"/>
    <property type="project" value="UniProtKB-KW"/>
</dbReference>
<dbReference type="PANTHER" id="PTHR22601">
    <property type="entry name" value="ISP4 LIKE PROTEIN"/>
    <property type="match status" value="1"/>
</dbReference>
<keyword evidence="11" id="KW-1185">Reference proteome</keyword>
<feature type="transmembrane region" description="Helical" evidence="9">
    <location>
        <begin position="320"/>
        <end position="340"/>
    </location>
</feature>
<gene>
    <name evidence="10" type="ORF">BOTBODRAFT_37590</name>
</gene>
<dbReference type="NCBIfam" id="TIGR00727">
    <property type="entry name" value="ISP4_OPT"/>
    <property type="match status" value="1"/>
</dbReference>
<feature type="transmembrane region" description="Helical" evidence="9">
    <location>
        <begin position="386"/>
        <end position="414"/>
    </location>
</feature>
<dbReference type="Pfam" id="PF03169">
    <property type="entry name" value="OPT"/>
    <property type="match status" value="1"/>
</dbReference>
<keyword evidence="8 9" id="KW-0472">Membrane</keyword>
<feature type="transmembrane region" description="Helical" evidence="9">
    <location>
        <begin position="446"/>
        <end position="466"/>
    </location>
</feature>
<dbReference type="AlphaFoldDB" id="A0A067LZL6"/>
<accession>A0A067LZL6</accession>
<evidence type="ECO:0000256" key="5">
    <source>
        <dbReference type="ARBA" id="ARBA00022856"/>
    </source>
</evidence>
<dbReference type="OrthoDB" id="9986677at2759"/>
<evidence type="ECO:0000313" key="10">
    <source>
        <dbReference type="EMBL" id="KDQ08893.1"/>
    </source>
</evidence>
<feature type="transmembrane region" description="Helical" evidence="9">
    <location>
        <begin position="701"/>
        <end position="727"/>
    </location>
</feature>
<dbReference type="HOGENOM" id="CLU_004965_1_1_1"/>
<evidence type="ECO:0000256" key="6">
    <source>
        <dbReference type="ARBA" id="ARBA00022927"/>
    </source>
</evidence>
<feature type="transmembrane region" description="Helical" evidence="9">
    <location>
        <begin position="526"/>
        <end position="544"/>
    </location>
</feature>
<keyword evidence="3" id="KW-0813">Transport</keyword>
<dbReference type="EMBL" id="KL198085">
    <property type="protein sequence ID" value="KDQ08893.1"/>
    <property type="molecule type" value="Genomic_DNA"/>
</dbReference>
<comment type="similarity">
    <text evidence="2">Belongs to the oligopeptide OPT transporter family.</text>
</comment>
<evidence type="ECO:0000256" key="8">
    <source>
        <dbReference type="ARBA" id="ARBA00023136"/>
    </source>
</evidence>
<reference evidence="11" key="1">
    <citation type="journal article" date="2014" name="Proc. Natl. Acad. Sci. U.S.A.">
        <title>Extensive sampling of basidiomycete genomes demonstrates inadequacy of the white-rot/brown-rot paradigm for wood decay fungi.</title>
        <authorList>
            <person name="Riley R."/>
            <person name="Salamov A.A."/>
            <person name="Brown D.W."/>
            <person name="Nagy L.G."/>
            <person name="Floudas D."/>
            <person name="Held B.W."/>
            <person name="Levasseur A."/>
            <person name="Lombard V."/>
            <person name="Morin E."/>
            <person name="Otillar R."/>
            <person name="Lindquist E.A."/>
            <person name="Sun H."/>
            <person name="LaButti K.M."/>
            <person name="Schmutz J."/>
            <person name="Jabbour D."/>
            <person name="Luo H."/>
            <person name="Baker S.E."/>
            <person name="Pisabarro A.G."/>
            <person name="Walton J.D."/>
            <person name="Blanchette R.A."/>
            <person name="Henrissat B."/>
            <person name="Martin F."/>
            <person name="Cullen D."/>
            <person name="Hibbett D.S."/>
            <person name="Grigoriev I.V."/>
        </authorList>
    </citation>
    <scope>NUCLEOTIDE SEQUENCE [LARGE SCALE GENOMIC DNA]</scope>
    <source>
        <strain evidence="11">FD-172 SS1</strain>
    </source>
</reference>
<feature type="transmembrane region" description="Helical" evidence="9">
    <location>
        <begin position="672"/>
        <end position="689"/>
    </location>
</feature>
<evidence type="ECO:0000256" key="3">
    <source>
        <dbReference type="ARBA" id="ARBA00022448"/>
    </source>
</evidence>
<organism evidence="10 11">
    <name type="scientific">Botryobasidium botryosum (strain FD-172 SS1)</name>
    <dbReference type="NCBI Taxonomy" id="930990"/>
    <lineage>
        <taxon>Eukaryota</taxon>
        <taxon>Fungi</taxon>
        <taxon>Dikarya</taxon>
        <taxon>Basidiomycota</taxon>
        <taxon>Agaricomycotina</taxon>
        <taxon>Agaricomycetes</taxon>
        <taxon>Cantharellales</taxon>
        <taxon>Botryobasidiaceae</taxon>
        <taxon>Botryobasidium</taxon>
    </lineage>
</organism>
<proteinExistence type="inferred from homology"/>
<dbReference type="Proteomes" id="UP000027195">
    <property type="component" value="Unassembled WGS sequence"/>
</dbReference>
<sequence length="770" mass="85946">MSGTLLGEKRPSSQDLKYDGDVEAALDYGAPTSAAQATGAEFDDPNVDVDAIGDLNDSPYPEVRSAVSNTDDPDMPVNTIRAWAIGIMWAILIPGLGQFFYLRYPSVGISSLIAQLLSLPMGRLAARVLPNITILGCRLNPGPFTIKEHVLIAVLASSGGGESTDIVAVQRTYYNQNWGFLYQWLITMSTLLIGFSIGGITRRFLVDPPSMIWPGTLVQCALFNTLHSQKYAGMGDRGGISRERFFVYAFLGSFVWYFVPGYLFTALSYFSWVTWIAPNNVKINQMFGYSSGLGMSFLTFDWAQIAYIGSPLANPWWAEVNIGVGFFAFTWLLTPILYYTNTWYGKFLPMSSRTSYDNQMKNYNVSRVINADSTFNLKEYQNYSPLFLPMTFAVSYGLSFATITATLVHAFLYYRKQIWSQVRRSVAEQPDIHAKLMLQYRQVPHWWYLLTFFSMFACGVIAIEVWPTQLPVWAFVLSLALSFLYTIPIGILTAITNQTVGLNVIAELIIGYALPGRPIAMMLFKTWGSGTIIQTLSFASFLKFGHYMKISPRSMFTSQVVGTIIAGTTQLAVQAWMFGNIPGLCEKTQKSGFICPGTEVFATASIIWGVIGPARQFSPGQIYHGLTYFFLIGALLPVIPWWLTKKYPKSWYKYVNMPIILSGSGAIPPATASNYVPWLIVGFIFQFLIRRRHFSWWAKYNYVLSSALDSGVAIAAVVIFFCLQYPLRGAIGANSIQTWWGNTVYANTADAKFTPLITLADGEKFGPSSW</sequence>
<feature type="transmembrane region" description="Helical" evidence="9">
    <location>
        <begin position="623"/>
        <end position="643"/>
    </location>
</feature>
<feature type="transmembrane region" description="Helical" evidence="9">
    <location>
        <begin position="500"/>
        <end position="520"/>
    </location>
</feature>
<keyword evidence="5" id="KW-0571">Peptide transport</keyword>
<evidence type="ECO:0000256" key="9">
    <source>
        <dbReference type="SAM" id="Phobius"/>
    </source>
</evidence>
<dbReference type="InParanoid" id="A0A067LZL6"/>
<feature type="transmembrane region" description="Helical" evidence="9">
    <location>
        <begin position="472"/>
        <end position="493"/>
    </location>
</feature>
<feature type="transmembrane region" description="Helical" evidence="9">
    <location>
        <begin position="82"/>
        <end position="102"/>
    </location>
</feature>
<evidence type="ECO:0000256" key="2">
    <source>
        <dbReference type="ARBA" id="ARBA00008807"/>
    </source>
</evidence>
<feature type="transmembrane region" description="Helical" evidence="9">
    <location>
        <begin position="181"/>
        <end position="201"/>
    </location>
</feature>
<dbReference type="GO" id="GO:0035673">
    <property type="term" value="F:oligopeptide transmembrane transporter activity"/>
    <property type="evidence" value="ECO:0007669"/>
    <property type="project" value="InterPro"/>
</dbReference>
<evidence type="ECO:0008006" key="12">
    <source>
        <dbReference type="Google" id="ProtNLM"/>
    </source>
</evidence>
<dbReference type="NCBIfam" id="TIGR00728">
    <property type="entry name" value="OPT_sfam"/>
    <property type="match status" value="1"/>
</dbReference>
<evidence type="ECO:0000256" key="7">
    <source>
        <dbReference type="ARBA" id="ARBA00022989"/>
    </source>
</evidence>
<protein>
    <recommendedName>
        <fullName evidence="12">OPT oligopeptide transporter</fullName>
    </recommendedName>
</protein>
<comment type="subcellular location">
    <subcellularLocation>
        <location evidence="1">Membrane</location>
        <topology evidence="1">Multi-pass membrane protein</topology>
    </subcellularLocation>
</comment>